<dbReference type="RefSeq" id="WP_006814728.1">
    <property type="nucleotide sequence ID" value="NZ_AP018946.1"/>
</dbReference>
<evidence type="ECO:0000313" key="1">
    <source>
        <dbReference type="EMBL" id="SUC36150.1"/>
    </source>
</evidence>
<evidence type="ECO:0000313" key="2">
    <source>
        <dbReference type="Proteomes" id="UP000255129"/>
    </source>
</evidence>
<accession>A0A379G568</accession>
<dbReference type="GeneID" id="93421847"/>
<dbReference type="Proteomes" id="UP000255129">
    <property type="component" value="Unassembled WGS sequence"/>
</dbReference>
<dbReference type="EMBL" id="UGUA01000002">
    <property type="protein sequence ID" value="SUC36150.1"/>
    <property type="molecule type" value="Genomic_DNA"/>
</dbReference>
<organism evidence="1 2">
    <name type="scientific">Providencia rustigianii</name>
    <dbReference type="NCBI Taxonomy" id="158850"/>
    <lineage>
        <taxon>Bacteria</taxon>
        <taxon>Pseudomonadati</taxon>
        <taxon>Pseudomonadota</taxon>
        <taxon>Gammaproteobacteria</taxon>
        <taxon>Enterobacterales</taxon>
        <taxon>Morganellaceae</taxon>
        <taxon>Providencia</taxon>
    </lineage>
</organism>
<name>A0A379G568_9GAMM</name>
<dbReference type="OrthoDB" id="6461372at2"/>
<protein>
    <submittedName>
        <fullName evidence="1">Uncharacterized protein</fullName>
    </submittedName>
</protein>
<proteinExistence type="predicted"/>
<sequence length="149" mass="17446">MAFIRRTVQSNMFDEFYPTTLAFIAGKKSFFLGHSRDKSYMIYNMSDAGKIDASAVVQKGKLKTYLQNIQAFYDSTQNKQYLYGYNLDEKVIDVYQIADNASIQLMYSEEFSIEDSIKSATFFIVNGVLHFYTQSDKTKYWYIYNLITY</sequence>
<gene>
    <name evidence="1" type="ORF">NCTC12026_02566</name>
</gene>
<reference evidence="1 2" key="1">
    <citation type="submission" date="2018-06" db="EMBL/GenBank/DDBJ databases">
        <authorList>
            <consortium name="Pathogen Informatics"/>
            <person name="Doyle S."/>
        </authorList>
    </citation>
    <scope>NUCLEOTIDE SEQUENCE [LARGE SCALE GENOMIC DNA]</scope>
    <source>
        <strain evidence="1 2">NCTC12026</strain>
    </source>
</reference>
<dbReference type="AlphaFoldDB" id="A0A379G568"/>